<reference evidence="2 3" key="1">
    <citation type="submission" date="2014-07" db="EMBL/GenBank/DDBJ databases">
        <title>Methanogenic archaea and the global carbon cycle.</title>
        <authorList>
            <person name="Henriksen J.R."/>
            <person name="Luke J."/>
            <person name="Reinhart S."/>
            <person name="Benedict M.N."/>
            <person name="Youngblut N.D."/>
            <person name="Metcalf M.E."/>
            <person name="Whitaker R.J."/>
            <person name="Metcalf W.W."/>
        </authorList>
    </citation>
    <scope>NUCLEOTIDE SEQUENCE [LARGE SCALE GENOMIC DNA]</scope>
    <source>
        <strain evidence="2 3">HB-1</strain>
    </source>
</reference>
<keyword evidence="2" id="KW-0830">Ubiquinone</keyword>
<dbReference type="HOGENOM" id="CLU_037990_4_0_2"/>
<evidence type="ECO:0000313" key="3">
    <source>
        <dbReference type="Proteomes" id="UP000033101"/>
    </source>
</evidence>
<dbReference type="SUPFAM" id="SSF53335">
    <property type="entry name" value="S-adenosyl-L-methionine-dependent methyltransferases"/>
    <property type="match status" value="1"/>
</dbReference>
<keyword evidence="3" id="KW-1185">Reference proteome</keyword>
<dbReference type="GO" id="GO:0032259">
    <property type="term" value="P:methylation"/>
    <property type="evidence" value="ECO:0007669"/>
    <property type="project" value="UniProtKB-KW"/>
</dbReference>
<dbReference type="AlphaFoldDB" id="A0A0E3SGX9"/>
<accession>A0A0E3SGX9</accession>
<sequence>MESGKLELDRTKEGVKKYWDYGSKFYDTAPGSGGDDENQMWKELLSGAIGQSPKNILDVGSGTGIIAMYLAELGHGVTAVDFSEGMMDVARKKALEKGANIRFMDGDVENLSFEDETFDCVTARYVLWTLPHPEKAVKEWVRVVKPGGKIVIIDGKWVTKGLLPLISAANYHIYRFIKNGKNPFTYDYKKEVSVGLPNPHGVEKKQVMEYVSKADLTDIAVTDLKIIRDMQRKRLPWYLKYANDHPIFMVQGIAAKNG</sequence>
<dbReference type="EMBL" id="CP009516">
    <property type="protein sequence ID" value="AKB78893.1"/>
    <property type="molecule type" value="Genomic_DNA"/>
</dbReference>
<gene>
    <name evidence="2" type="ORF">MSHOH_2410</name>
</gene>
<dbReference type="Pfam" id="PF08241">
    <property type="entry name" value="Methyltransf_11"/>
    <property type="match status" value="1"/>
</dbReference>
<dbReference type="Gene3D" id="3.40.50.150">
    <property type="entry name" value="Vaccinia Virus protein VP39"/>
    <property type="match status" value="1"/>
</dbReference>
<dbReference type="PANTHER" id="PTHR43591">
    <property type="entry name" value="METHYLTRANSFERASE"/>
    <property type="match status" value="1"/>
</dbReference>
<dbReference type="InterPro" id="IPR029063">
    <property type="entry name" value="SAM-dependent_MTases_sf"/>
</dbReference>
<evidence type="ECO:0000259" key="1">
    <source>
        <dbReference type="Pfam" id="PF08241"/>
    </source>
</evidence>
<organism evidence="2 3">
    <name type="scientific">Methanosarcina horonobensis HB-1 = JCM 15518</name>
    <dbReference type="NCBI Taxonomy" id="1434110"/>
    <lineage>
        <taxon>Archaea</taxon>
        <taxon>Methanobacteriati</taxon>
        <taxon>Methanobacteriota</taxon>
        <taxon>Stenosarchaea group</taxon>
        <taxon>Methanomicrobia</taxon>
        <taxon>Methanosarcinales</taxon>
        <taxon>Methanosarcinaceae</taxon>
        <taxon>Methanosarcina</taxon>
    </lineage>
</organism>
<name>A0A0E3SGX9_9EURY</name>
<dbReference type="PATRIC" id="fig|1434110.4.peg.3100"/>
<protein>
    <submittedName>
        <fullName evidence="2">Ubiquinone/menaquinone biosynthesis methyltransferase</fullName>
    </submittedName>
</protein>
<dbReference type="InterPro" id="IPR013216">
    <property type="entry name" value="Methyltransf_11"/>
</dbReference>
<keyword evidence="2" id="KW-0489">Methyltransferase</keyword>
<proteinExistence type="predicted"/>
<keyword evidence="2" id="KW-0808">Transferase</keyword>
<dbReference type="Proteomes" id="UP000033101">
    <property type="component" value="Chromosome"/>
</dbReference>
<dbReference type="CDD" id="cd02440">
    <property type="entry name" value="AdoMet_MTases"/>
    <property type="match status" value="1"/>
</dbReference>
<feature type="domain" description="Methyltransferase type 11" evidence="1">
    <location>
        <begin position="57"/>
        <end position="152"/>
    </location>
</feature>
<dbReference type="STRING" id="1434110.MSHOH_2410"/>
<dbReference type="GO" id="GO:0008757">
    <property type="term" value="F:S-adenosylmethionine-dependent methyltransferase activity"/>
    <property type="evidence" value="ECO:0007669"/>
    <property type="project" value="InterPro"/>
</dbReference>
<dbReference type="PANTHER" id="PTHR43591:SF24">
    <property type="entry name" value="2-METHOXY-6-POLYPRENYL-1,4-BENZOQUINOL METHYLASE, MITOCHONDRIAL"/>
    <property type="match status" value="1"/>
</dbReference>
<evidence type="ECO:0000313" key="2">
    <source>
        <dbReference type="EMBL" id="AKB78893.1"/>
    </source>
</evidence>
<dbReference type="KEGG" id="mhor:MSHOH_2410"/>